<organism evidence="1 2">
    <name type="scientific">Solea senegalensis</name>
    <name type="common">Senegalese sole</name>
    <dbReference type="NCBI Taxonomy" id="28829"/>
    <lineage>
        <taxon>Eukaryota</taxon>
        <taxon>Metazoa</taxon>
        <taxon>Chordata</taxon>
        <taxon>Craniata</taxon>
        <taxon>Vertebrata</taxon>
        <taxon>Euteleostomi</taxon>
        <taxon>Actinopterygii</taxon>
        <taxon>Neopterygii</taxon>
        <taxon>Teleostei</taxon>
        <taxon>Neoteleostei</taxon>
        <taxon>Acanthomorphata</taxon>
        <taxon>Carangaria</taxon>
        <taxon>Pleuronectiformes</taxon>
        <taxon>Pleuronectoidei</taxon>
        <taxon>Soleidae</taxon>
        <taxon>Solea</taxon>
    </lineage>
</organism>
<sequence length="119" mass="13509">MESPCVTAARSNDAHINVCNDLITLSLISCLSLPCCGDVGSFVSPVAESRTSRNYRHHHYYQCLVWRHHKLRSVPILDVYNCIVYMSFNNIHVYQVHVGNITAYVNNMIPNLEAAVWCN</sequence>
<protein>
    <submittedName>
        <fullName evidence="1">Uncharacterized protein</fullName>
    </submittedName>
</protein>
<comment type="caution">
    <text evidence="1">The sequence shown here is derived from an EMBL/GenBank/DDBJ whole genome shotgun (WGS) entry which is preliminary data.</text>
</comment>
<accession>A0AAV6TC47</accession>
<keyword evidence="2" id="KW-1185">Reference proteome</keyword>
<evidence type="ECO:0000313" key="1">
    <source>
        <dbReference type="EMBL" id="KAG7527027.1"/>
    </source>
</evidence>
<reference evidence="1 2" key="1">
    <citation type="journal article" date="2021" name="Sci. Rep.">
        <title>Chromosome anchoring in Senegalese sole (Solea senegalensis) reveals sex-associated markers and genome rearrangements in flatfish.</title>
        <authorList>
            <person name="Guerrero-Cozar I."/>
            <person name="Gomez-Garrido J."/>
            <person name="Berbel C."/>
            <person name="Martinez-Blanch J.F."/>
            <person name="Alioto T."/>
            <person name="Claros M.G."/>
            <person name="Gagnaire P.A."/>
            <person name="Manchado M."/>
        </authorList>
    </citation>
    <scope>NUCLEOTIDE SEQUENCE [LARGE SCALE GENOMIC DNA]</scope>
    <source>
        <strain evidence="1">Sse05_10M</strain>
    </source>
</reference>
<dbReference type="AlphaFoldDB" id="A0AAV6TC47"/>
<name>A0AAV6TC47_SOLSE</name>
<evidence type="ECO:0000313" key="2">
    <source>
        <dbReference type="Proteomes" id="UP000693946"/>
    </source>
</evidence>
<dbReference type="Proteomes" id="UP000693946">
    <property type="component" value="Linkage Group LG1"/>
</dbReference>
<proteinExistence type="predicted"/>
<dbReference type="EMBL" id="JAGKHQ010000001">
    <property type="protein sequence ID" value="KAG7527027.1"/>
    <property type="molecule type" value="Genomic_DNA"/>
</dbReference>
<gene>
    <name evidence="1" type="ORF">JOB18_048283</name>
</gene>